<dbReference type="Gene3D" id="3.20.20.140">
    <property type="entry name" value="Metal-dependent hydrolases"/>
    <property type="match status" value="1"/>
</dbReference>
<proteinExistence type="predicted"/>
<organism evidence="2 3">
    <name type="scientific">Aminithiophilus ramosus</name>
    <dbReference type="NCBI Taxonomy" id="3029084"/>
    <lineage>
        <taxon>Bacteria</taxon>
        <taxon>Thermotogati</taxon>
        <taxon>Synergistota</taxon>
        <taxon>Synergistia</taxon>
        <taxon>Synergistales</taxon>
        <taxon>Aminithiophilaceae</taxon>
        <taxon>Aminithiophilus</taxon>
    </lineage>
</organism>
<reference evidence="3" key="1">
    <citation type="submission" date="2021-04" db="EMBL/GenBank/DDBJ databases">
        <title>A novel Synergistetes isolate from a pyrite-forming mixed culture.</title>
        <authorList>
            <person name="Bunk B."/>
            <person name="Sproer C."/>
            <person name="Spring S."/>
            <person name="Pester M."/>
        </authorList>
    </citation>
    <scope>NUCLEOTIDE SEQUENCE [LARGE SCALE GENOMIC DNA]</scope>
    <source>
        <strain evidence="3">J.5.4.2-T.3.5.2</strain>
    </source>
</reference>
<dbReference type="EMBL" id="CP072943">
    <property type="protein sequence ID" value="QTX31973.1"/>
    <property type="molecule type" value="Genomic_DNA"/>
</dbReference>
<evidence type="ECO:0000313" key="3">
    <source>
        <dbReference type="Proteomes" id="UP000671879"/>
    </source>
</evidence>
<dbReference type="PANTHER" id="PTHR22642">
    <property type="entry name" value="IMIDAZOLONEPROPIONASE"/>
    <property type="match status" value="1"/>
</dbReference>
<feature type="domain" description="Amidohydrolase 3" evidence="1">
    <location>
        <begin position="54"/>
        <end position="517"/>
    </location>
</feature>
<dbReference type="KEGG" id="aram:KAR29_11725"/>
<dbReference type="InterPro" id="IPR011059">
    <property type="entry name" value="Metal-dep_hydrolase_composite"/>
</dbReference>
<dbReference type="InterPro" id="IPR032466">
    <property type="entry name" value="Metal_Hydrolase"/>
</dbReference>
<accession>A0A9Q7EUU2</accession>
<dbReference type="SUPFAM" id="SSF51338">
    <property type="entry name" value="Composite domain of metallo-dependent hydrolases"/>
    <property type="match status" value="1"/>
</dbReference>
<sequence length="534" mass="58395">MERSSLVIAPVALWTGDRARPRGEAILIEEGTVAAVGSLEEVRRHAASRRALWVDGGGATLLPGLTDAHLHLTALSRQRRALSLFEAPSRESLLEKVRERAREIGPGEWIYGVRFDNARWPDSRLPTREELDALRLPNPVLLLRVCAHIHVANGRALEEGGLGAPGRFDDGLLLEDQARPVVEAMKRANPGGKAEAKAIGETMAALAAEGITSVHSCNAASYGLEENLEAYRLLRSRRALPLRICYYSDEPPRGWSKSGDGDEWLRYGGRKFFLDGSLGARTAAMTFPYEDDKAARGRLNWDDEAFRAALGEASAAGLQAQVHAIGDAAIDQFLSALEALGPEGALPGGLRHRLVHVQICREDQRERLRRLDVVCDVQPVFVPSDLAITASRIGESRLPWAYGWKSLLRRGLLLTGSSDAPVEPTNPWRGIWAAVARVDDEGLPRGGWLPEQKLDLDEALELFTVNPARAVGLHHRLGSLRPGMAADLVLLDRDIHRAPEEALKEVRPRLTFVGGRLSHGSLPGWECLPSPGGR</sequence>
<gene>
    <name evidence="2" type="ORF">KAR29_11725</name>
</gene>
<dbReference type="Proteomes" id="UP000671879">
    <property type="component" value="Chromosome"/>
</dbReference>
<keyword evidence="3" id="KW-1185">Reference proteome</keyword>
<dbReference type="Gene3D" id="2.30.40.10">
    <property type="entry name" value="Urease, subunit C, domain 1"/>
    <property type="match status" value="1"/>
</dbReference>
<evidence type="ECO:0000259" key="1">
    <source>
        <dbReference type="Pfam" id="PF07969"/>
    </source>
</evidence>
<name>A0A9Q7EUU2_9BACT</name>
<dbReference type="Pfam" id="PF07969">
    <property type="entry name" value="Amidohydro_3"/>
    <property type="match status" value="1"/>
</dbReference>
<dbReference type="PANTHER" id="PTHR22642:SF2">
    <property type="entry name" value="PROTEIN LONG AFTER FAR-RED 3"/>
    <property type="match status" value="1"/>
</dbReference>
<dbReference type="RefSeq" id="WP_274373174.1">
    <property type="nucleotide sequence ID" value="NZ_CP072943.1"/>
</dbReference>
<dbReference type="GO" id="GO:0016810">
    <property type="term" value="F:hydrolase activity, acting on carbon-nitrogen (but not peptide) bonds"/>
    <property type="evidence" value="ECO:0007669"/>
    <property type="project" value="InterPro"/>
</dbReference>
<dbReference type="AlphaFoldDB" id="A0A9Q7EUU2"/>
<protein>
    <submittedName>
        <fullName evidence="2">Amidohydrolase</fullName>
    </submittedName>
</protein>
<dbReference type="CDD" id="cd01300">
    <property type="entry name" value="YtcJ_like"/>
    <property type="match status" value="1"/>
</dbReference>
<dbReference type="SUPFAM" id="SSF51556">
    <property type="entry name" value="Metallo-dependent hydrolases"/>
    <property type="match status" value="1"/>
</dbReference>
<evidence type="ECO:0000313" key="2">
    <source>
        <dbReference type="EMBL" id="QTX31973.1"/>
    </source>
</evidence>
<dbReference type="InterPro" id="IPR033932">
    <property type="entry name" value="YtcJ-like"/>
</dbReference>
<dbReference type="InterPro" id="IPR013108">
    <property type="entry name" value="Amidohydro_3"/>
</dbReference>
<dbReference type="Gene3D" id="3.10.310.70">
    <property type="match status" value="1"/>
</dbReference>